<dbReference type="PANTHER" id="PTHR30385">
    <property type="entry name" value="SIGMA FACTOR F FLAGELLAR"/>
    <property type="match status" value="1"/>
</dbReference>
<dbReference type="PANTHER" id="PTHR30385:SF6">
    <property type="entry name" value="RNA POLYMERASE SIGMA FACTOR SIGI"/>
    <property type="match status" value="1"/>
</dbReference>
<evidence type="ECO:0000256" key="2">
    <source>
        <dbReference type="ARBA" id="ARBA00023015"/>
    </source>
</evidence>
<dbReference type="NCBIfam" id="TIGR02895">
    <property type="entry name" value="spore_sigI"/>
    <property type="match status" value="1"/>
</dbReference>
<sequence length="272" mass="31549">MLLVLFKRLFQKATAEKKPETEHNAAPEQQVHSILQGDELLRERFIEDYKPFILKATSRFCKRYVNPQTDDEFSIALVAFNEAINQYSPHAGKSFLGFAETVIRRRLIDYVRKEQKHSSVVAYSAYEQEDEEQQLYNPLETRRALQHYEKAQVSHARRLEIAEYNEVLQQYGITFLELAENSPKHADSRQMLIGISKTLIRNNRLLEQLQATRKLPVKELTELSGVSRKTIERNRKYIIAVVCALTGTYPFLQDYLQAGGGKQQDRREGLEG</sequence>
<dbReference type="PIRSF" id="PIRSF038953">
    <property type="entry name" value="SigI"/>
    <property type="match status" value="1"/>
</dbReference>
<feature type="short sequence motif" description="Polymerase core binding" evidence="6">
    <location>
        <begin position="71"/>
        <end position="84"/>
    </location>
</feature>
<evidence type="ECO:0000256" key="4">
    <source>
        <dbReference type="ARBA" id="ARBA00023125"/>
    </source>
</evidence>
<dbReference type="NCBIfam" id="NF006175">
    <property type="entry name" value="PRK08311.2-3"/>
    <property type="match status" value="1"/>
</dbReference>
<comment type="activity regulation">
    <text evidence="6">Negatively regulated by the anti-sigma-I factor RsgI.</text>
</comment>
<comment type="function">
    <text evidence="6">Sigma factors are initiation factors that promote the attachment of RNA polymerase to specific initiation sites and are then released.</text>
</comment>
<dbReference type="SUPFAM" id="SSF88946">
    <property type="entry name" value="Sigma2 domain of RNA polymerase sigma factors"/>
    <property type="match status" value="1"/>
</dbReference>
<comment type="subunit">
    <text evidence="6">Interacts with RsgI.</text>
</comment>
<evidence type="ECO:0000313" key="8">
    <source>
        <dbReference type="EMBL" id="QAY66689.1"/>
    </source>
</evidence>
<dbReference type="GO" id="GO:0005737">
    <property type="term" value="C:cytoplasm"/>
    <property type="evidence" value="ECO:0007669"/>
    <property type="project" value="UniProtKB-SubCell"/>
</dbReference>
<name>A0A4P6EY43_9BACL</name>
<dbReference type="KEGG" id="pprt:ET464_10010"/>
<comment type="subcellular location">
    <subcellularLocation>
        <location evidence="6">Cytoplasm</location>
    </subcellularLocation>
</comment>
<evidence type="ECO:0000256" key="6">
    <source>
        <dbReference type="HAMAP-Rule" id="MF_02064"/>
    </source>
</evidence>
<dbReference type="InterPro" id="IPR007627">
    <property type="entry name" value="RNA_pol_sigma70_r2"/>
</dbReference>
<evidence type="ECO:0000256" key="1">
    <source>
        <dbReference type="ARBA" id="ARBA00022490"/>
    </source>
</evidence>
<evidence type="ECO:0000256" key="3">
    <source>
        <dbReference type="ARBA" id="ARBA00023082"/>
    </source>
</evidence>
<protein>
    <recommendedName>
        <fullName evidence="6">RNA polymerase sigma factor SigI</fullName>
    </recommendedName>
</protein>
<dbReference type="Proteomes" id="UP000293568">
    <property type="component" value="Chromosome"/>
</dbReference>
<keyword evidence="5 6" id="KW-0804">Transcription</keyword>
<dbReference type="GO" id="GO:0006352">
    <property type="term" value="P:DNA-templated transcription initiation"/>
    <property type="evidence" value="ECO:0007669"/>
    <property type="project" value="UniProtKB-UniRule"/>
</dbReference>
<dbReference type="EMBL" id="CP035492">
    <property type="protein sequence ID" value="QAY66689.1"/>
    <property type="molecule type" value="Genomic_DNA"/>
</dbReference>
<dbReference type="GO" id="GO:0003677">
    <property type="term" value="F:DNA binding"/>
    <property type="evidence" value="ECO:0007669"/>
    <property type="project" value="UniProtKB-UniRule"/>
</dbReference>
<dbReference type="InterPro" id="IPR014284">
    <property type="entry name" value="RNA_pol_sigma-70_dom"/>
</dbReference>
<dbReference type="InterPro" id="IPR013325">
    <property type="entry name" value="RNA_pol_sigma_r2"/>
</dbReference>
<dbReference type="HAMAP" id="MF_02064">
    <property type="entry name" value="Sigma70_SigI"/>
    <property type="match status" value="1"/>
</dbReference>
<dbReference type="Pfam" id="PF04542">
    <property type="entry name" value="Sigma70_r2"/>
    <property type="match status" value="1"/>
</dbReference>
<dbReference type="Gene3D" id="1.10.1740.10">
    <property type="match status" value="1"/>
</dbReference>
<proteinExistence type="inferred from homology"/>
<feature type="domain" description="RNA polymerase sigma-70 region 2" evidence="7">
    <location>
        <begin position="46"/>
        <end position="116"/>
    </location>
</feature>
<dbReference type="GO" id="GO:0016987">
    <property type="term" value="F:sigma factor activity"/>
    <property type="evidence" value="ECO:0007669"/>
    <property type="project" value="UniProtKB-UniRule"/>
</dbReference>
<dbReference type="AlphaFoldDB" id="A0A4P6EY43"/>
<comment type="similarity">
    <text evidence="6">Belongs to the sigma-70 factor family. SigI subfamily.</text>
</comment>
<keyword evidence="6" id="KW-0346">Stress response</keyword>
<feature type="DNA-binding region" description="H-T-H motif" evidence="6">
    <location>
        <begin position="217"/>
        <end position="236"/>
    </location>
</feature>
<keyword evidence="2 6" id="KW-0805">Transcription regulation</keyword>
<keyword evidence="1 6" id="KW-0963">Cytoplasm</keyword>
<evidence type="ECO:0000313" key="9">
    <source>
        <dbReference type="Proteomes" id="UP000293568"/>
    </source>
</evidence>
<accession>A0A4P6EY43</accession>
<keyword evidence="9" id="KW-1185">Reference proteome</keyword>
<dbReference type="InterPro" id="IPR014244">
    <property type="entry name" value="RNA_pol_sigma-I"/>
</dbReference>
<organism evidence="8 9">
    <name type="scientific">Paenibacillus protaetiae</name>
    <dbReference type="NCBI Taxonomy" id="2509456"/>
    <lineage>
        <taxon>Bacteria</taxon>
        <taxon>Bacillati</taxon>
        <taxon>Bacillota</taxon>
        <taxon>Bacilli</taxon>
        <taxon>Bacillales</taxon>
        <taxon>Paenibacillaceae</taxon>
        <taxon>Paenibacillus</taxon>
    </lineage>
</organism>
<dbReference type="RefSeq" id="WP_129440519.1">
    <property type="nucleotide sequence ID" value="NZ_CP035492.1"/>
</dbReference>
<keyword evidence="3 6" id="KW-0731">Sigma factor</keyword>
<dbReference type="NCBIfam" id="NF006176">
    <property type="entry name" value="PRK08311.2-4"/>
    <property type="match status" value="1"/>
</dbReference>
<dbReference type="NCBIfam" id="TIGR02937">
    <property type="entry name" value="sigma70-ECF"/>
    <property type="match status" value="1"/>
</dbReference>
<dbReference type="OrthoDB" id="3190733at2"/>
<keyword evidence="4 6" id="KW-0238">DNA-binding</keyword>
<gene>
    <name evidence="6 8" type="primary">sigI</name>
    <name evidence="8" type="ORF">ET464_10010</name>
</gene>
<reference evidence="8 9" key="1">
    <citation type="submission" date="2019-01" db="EMBL/GenBank/DDBJ databases">
        <title>Genome sequencing of strain FW100M-2.</title>
        <authorList>
            <person name="Heo J."/>
            <person name="Kim S.-J."/>
            <person name="Kim J.-S."/>
            <person name="Hong S.-B."/>
            <person name="Kwon S.-W."/>
        </authorList>
    </citation>
    <scope>NUCLEOTIDE SEQUENCE [LARGE SCALE GENOMIC DNA]</scope>
    <source>
        <strain evidence="8 9">FW100M-2</strain>
    </source>
</reference>
<evidence type="ECO:0000259" key="7">
    <source>
        <dbReference type="Pfam" id="PF04542"/>
    </source>
</evidence>
<evidence type="ECO:0000256" key="5">
    <source>
        <dbReference type="ARBA" id="ARBA00023163"/>
    </source>
</evidence>